<dbReference type="AlphaFoldDB" id="A0A6M3JKH0"/>
<feature type="domain" description="DUF7146" evidence="2">
    <location>
        <begin position="16"/>
        <end position="115"/>
    </location>
</feature>
<evidence type="ECO:0000313" key="3">
    <source>
        <dbReference type="EMBL" id="QJA70320.1"/>
    </source>
</evidence>
<dbReference type="InterPro" id="IPR055570">
    <property type="entry name" value="DUF7146"/>
</dbReference>
<feature type="domain" description="Toprim" evidence="1">
    <location>
        <begin position="124"/>
        <end position="209"/>
    </location>
</feature>
<gene>
    <name evidence="3" type="ORF">MM415A03788_0004</name>
</gene>
<dbReference type="InterPro" id="IPR034154">
    <property type="entry name" value="TOPRIM_DnaG/twinkle"/>
</dbReference>
<dbReference type="Pfam" id="PF23639">
    <property type="entry name" value="DUF7146"/>
    <property type="match status" value="1"/>
</dbReference>
<organism evidence="3">
    <name type="scientific">viral metagenome</name>
    <dbReference type="NCBI Taxonomy" id="1070528"/>
    <lineage>
        <taxon>unclassified sequences</taxon>
        <taxon>metagenomes</taxon>
        <taxon>organismal metagenomes</taxon>
    </lineage>
</organism>
<name>A0A6M3JKH0_9ZZZZ</name>
<proteinExistence type="predicted"/>
<dbReference type="EMBL" id="MT141783">
    <property type="protein sequence ID" value="QJA70320.1"/>
    <property type="molecule type" value="Genomic_DNA"/>
</dbReference>
<dbReference type="GO" id="GO:0016853">
    <property type="term" value="F:isomerase activity"/>
    <property type="evidence" value="ECO:0007669"/>
    <property type="project" value="UniProtKB-KW"/>
</dbReference>
<evidence type="ECO:0000259" key="1">
    <source>
        <dbReference type="Pfam" id="PF13362"/>
    </source>
</evidence>
<accession>A0A6M3JKH0</accession>
<protein>
    <submittedName>
        <fullName evidence="3">Putative DNA topoisomerase-primase</fullName>
    </submittedName>
</protein>
<dbReference type="InterPro" id="IPR006171">
    <property type="entry name" value="TOPRIM_dom"/>
</dbReference>
<reference evidence="3" key="1">
    <citation type="submission" date="2020-03" db="EMBL/GenBank/DDBJ databases">
        <title>The deep terrestrial virosphere.</title>
        <authorList>
            <person name="Holmfeldt K."/>
            <person name="Nilsson E."/>
            <person name="Simone D."/>
            <person name="Lopez-Fernandez M."/>
            <person name="Wu X."/>
            <person name="de Brujin I."/>
            <person name="Lundin D."/>
            <person name="Andersson A."/>
            <person name="Bertilsson S."/>
            <person name="Dopson M."/>
        </authorList>
    </citation>
    <scope>NUCLEOTIDE SEQUENCE</scope>
    <source>
        <strain evidence="3">MM415A03788</strain>
    </source>
</reference>
<evidence type="ECO:0000259" key="2">
    <source>
        <dbReference type="Pfam" id="PF23639"/>
    </source>
</evidence>
<dbReference type="CDD" id="cd01029">
    <property type="entry name" value="TOPRIM_primases"/>
    <property type="match status" value="1"/>
</dbReference>
<keyword evidence="3" id="KW-0413">Isomerase</keyword>
<dbReference type="Pfam" id="PF13362">
    <property type="entry name" value="Toprim_3"/>
    <property type="match status" value="1"/>
</dbReference>
<sequence length="209" mass="22980">MGNVPEEKKKAEKDYRKMLNDTWRMGQSLIKGDPVMEYLAGRGLKLIPDNVRFAQACWESETKTRMPAMIALVTGPDGKPVTIHRTYLKGGKKAPIESPRKLMPHNGTLHGAAIRLFEPEQGVLGIAEGAETAIAATQLFKVPTWAAVTAGIMESWEPPEGIETVFIFGDNDASYTGQKSAYTLANKLALKGLKIVVRIPEEIGDWNDD</sequence>